<dbReference type="InterPro" id="IPR001650">
    <property type="entry name" value="Helicase_C-like"/>
</dbReference>
<dbReference type="CDD" id="cd18793">
    <property type="entry name" value="SF2_C_SNF"/>
    <property type="match status" value="1"/>
</dbReference>
<protein>
    <submittedName>
        <fullName evidence="7">Helicase-like transcription factor</fullName>
    </submittedName>
</protein>
<dbReference type="CDD" id="cd18008">
    <property type="entry name" value="DEXDc_SHPRH-like"/>
    <property type="match status" value="1"/>
</dbReference>
<reference evidence="7 8" key="1">
    <citation type="submission" date="2023-01" db="EMBL/GenBank/DDBJ databases">
        <title>Analysis of 21 Apiospora genomes using comparative genomics revels a genus with tremendous synthesis potential of carbohydrate active enzymes and secondary metabolites.</title>
        <authorList>
            <person name="Sorensen T."/>
        </authorList>
    </citation>
    <scope>NUCLEOTIDE SEQUENCE [LARGE SCALE GENOMIC DNA]</scope>
    <source>
        <strain evidence="7 8">CBS 83171</strain>
    </source>
</reference>
<dbReference type="PANTHER" id="PTHR45626:SF52">
    <property type="entry name" value="SINGLE-STRANDED DNA-DEPENDENT ATPASE (EUROFUNG)"/>
    <property type="match status" value="1"/>
</dbReference>
<organism evidence="7 8">
    <name type="scientific">Apiospora saccharicola</name>
    <dbReference type="NCBI Taxonomy" id="335842"/>
    <lineage>
        <taxon>Eukaryota</taxon>
        <taxon>Fungi</taxon>
        <taxon>Dikarya</taxon>
        <taxon>Ascomycota</taxon>
        <taxon>Pezizomycotina</taxon>
        <taxon>Sordariomycetes</taxon>
        <taxon>Xylariomycetidae</taxon>
        <taxon>Amphisphaeriales</taxon>
        <taxon>Apiosporaceae</taxon>
        <taxon>Apiospora</taxon>
    </lineage>
</organism>
<dbReference type="Pfam" id="PF00176">
    <property type="entry name" value="SNF2-rel_dom"/>
    <property type="match status" value="1"/>
</dbReference>
<feature type="compositionally biased region" description="Low complexity" evidence="4">
    <location>
        <begin position="44"/>
        <end position="57"/>
    </location>
</feature>
<feature type="region of interest" description="Disordered" evidence="4">
    <location>
        <begin position="1"/>
        <end position="67"/>
    </location>
</feature>
<proteinExistence type="predicted"/>
<evidence type="ECO:0000313" key="8">
    <source>
        <dbReference type="Proteomes" id="UP001446871"/>
    </source>
</evidence>
<comment type="caution">
    <text evidence="7">The sequence shown here is derived from an EMBL/GenBank/DDBJ whole genome shotgun (WGS) entry which is preliminary data.</text>
</comment>
<dbReference type="InterPro" id="IPR050628">
    <property type="entry name" value="SNF2_RAD54_helicase_TF"/>
</dbReference>
<dbReference type="EMBL" id="JAQQWM010000004">
    <property type="protein sequence ID" value="KAK8067453.1"/>
    <property type="molecule type" value="Genomic_DNA"/>
</dbReference>
<dbReference type="PROSITE" id="PS51194">
    <property type="entry name" value="HELICASE_CTER"/>
    <property type="match status" value="1"/>
</dbReference>
<gene>
    <name evidence="7" type="ORF">PG996_006565</name>
</gene>
<evidence type="ECO:0000313" key="7">
    <source>
        <dbReference type="EMBL" id="KAK8067453.1"/>
    </source>
</evidence>
<keyword evidence="3" id="KW-0067">ATP-binding</keyword>
<keyword evidence="2" id="KW-0378">Hydrolase</keyword>
<keyword evidence="8" id="KW-1185">Reference proteome</keyword>
<dbReference type="PANTHER" id="PTHR45626">
    <property type="entry name" value="TRANSCRIPTION TERMINATION FACTOR 2-RELATED"/>
    <property type="match status" value="1"/>
</dbReference>
<dbReference type="InterPro" id="IPR027417">
    <property type="entry name" value="P-loop_NTPase"/>
</dbReference>
<evidence type="ECO:0000256" key="2">
    <source>
        <dbReference type="ARBA" id="ARBA00022801"/>
    </source>
</evidence>
<dbReference type="InterPro" id="IPR000330">
    <property type="entry name" value="SNF2_N"/>
</dbReference>
<dbReference type="Gene3D" id="3.40.50.10810">
    <property type="entry name" value="Tandem AAA-ATPase domain"/>
    <property type="match status" value="1"/>
</dbReference>
<dbReference type="InterPro" id="IPR049730">
    <property type="entry name" value="SNF2/RAD54-like_C"/>
</dbReference>
<feature type="domain" description="Helicase ATP-binding" evidence="5">
    <location>
        <begin position="486"/>
        <end position="650"/>
    </location>
</feature>
<evidence type="ECO:0000259" key="5">
    <source>
        <dbReference type="PROSITE" id="PS51192"/>
    </source>
</evidence>
<dbReference type="InterPro" id="IPR038718">
    <property type="entry name" value="SNF2-like_sf"/>
</dbReference>
<evidence type="ECO:0000256" key="1">
    <source>
        <dbReference type="ARBA" id="ARBA00022741"/>
    </source>
</evidence>
<evidence type="ECO:0000259" key="6">
    <source>
        <dbReference type="PROSITE" id="PS51194"/>
    </source>
</evidence>
<evidence type="ECO:0000256" key="4">
    <source>
        <dbReference type="SAM" id="MobiDB-lite"/>
    </source>
</evidence>
<feature type="domain" description="Helicase C-terminal" evidence="6">
    <location>
        <begin position="841"/>
        <end position="1004"/>
    </location>
</feature>
<dbReference type="SUPFAM" id="SSF52540">
    <property type="entry name" value="P-loop containing nucleoside triphosphate hydrolases"/>
    <property type="match status" value="2"/>
</dbReference>
<dbReference type="InterPro" id="IPR014001">
    <property type="entry name" value="Helicase_ATP-bd"/>
</dbReference>
<dbReference type="SMART" id="SM00490">
    <property type="entry name" value="HELICc"/>
    <property type="match status" value="1"/>
</dbReference>
<sequence>MSDGSILRKRQADSSGWDADQDRKRIHFGQPLAHPEHVSTVSQSGVLPSLSDLSGSPSPWPTTTQSDANFISHQSLGGSLENPEFFDGAYQYLDSGLASQDGYPNQLVTSGPAFHTEYFSTQLGSPSGNCSLDYLQDPMQYSLTSDSISCHLNPPSFKPIGGQSPESYQFFSAPNFQPIPTTSVDVLTVHDQQKLTPHYRASPPVVTEPNGPDIPTLPCPRVAEETPDTKADSGGETSVDTCFGVIITAPTCFATCKEQKSSVAVRLDNCGTFLKMHDQATGQYLGLLNMPALCKVLGTGAARETEKGKMAVPLSTTDYNLRVVVEGSRKDGKDVGRLLSEADLFLQHPSASERDPILEYFNPQFLICPGEAMPTLEDLAIEDEEQDLRSKQLDDMTKARLLRVFDDANVTVGNTGIDVTPSPRLRTSLMPHQLKALGMMQQRESGTIETEQFPPLWVRDQNEPNQILYRHRITGLSTRNPGTTTGGVIADDMGLGKSLTLLALICSSLDHLEETDPKEQSSASTLIVAPKSVISAWETQITRHIHVGRVKVLLYHGANRNQHRDTFGDFDVVLTTYDTLRSECTLKGPLYSHAWLRLALDEAHHIRNRQSQIFQACCEVKAMYRWCLTGTPVQNSLDDYGSLLSFLRIDPFQDKSEFDRWIAKPFYKGDKYAIDTLRCLILSTCFRRTKATVNLSNPLPERHDTVQDVTLLPSDQKMYDFFKKIIQEKVTGISRNKRAPLGKIAKHGDFLAYITTLRRICDHSQLLSTKAIETWKEGDSDDADNASILDSTTYCDMCGEACEDFTSFSSKPGPCNSCLAQGDPGSATNNSNDANVPPSAKIEALLANLQHHRTGSQGHQCPKSVVFSAWTKMLDLTQQALQARGFNCQRIDGQTSLQGRSNAMKTFDEDDACTVMLATIGSAGEGVDFTTAQYVHLLEPHWNPMTEAQAVDRVHRIGQTRPVTVVRYIVPSSIESYIQWVQEDKMRTINMSLDTISDADKAEEKRWERLKQYLK</sequence>
<keyword evidence="1" id="KW-0547">Nucleotide-binding</keyword>
<evidence type="ECO:0000256" key="3">
    <source>
        <dbReference type="ARBA" id="ARBA00022840"/>
    </source>
</evidence>
<dbReference type="Gene3D" id="3.40.50.300">
    <property type="entry name" value="P-loop containing nucleotide triphosphate hydrolases"/>
    <property type="match status" value="1"/>
</dbReference>
<name>A0ABR1V8D0_9PEZI</name>
<dbReference type="Proteomes" id="UP001446871">
    <property type="component" value="Unassembled WGS sequence"/>
</dbReference>
<accession>A0ABR1V8D0</accession>
<dbReference type="Pfam" id="PF00271">
    <property type="entry name" value="Helicase_C"/>
    <property type="match status" value="1"/>
</dbReference>
<dbReference type="SMART" id="SM00487">
    <property type="entry name" value="DEXDc"/>
    <property type="match status" value="1"/>
</dbReference>
<dbReference type="PROSITE" id="PS51192">
    <property type="entry name" value="HELICASE_ATP_BIND_1"/>
    <property type="match status" value="1"/>
</dbReference>